<reference evidence="11 12" key="1">
    <citation type="submission" date="2016-10" db="EMBL/GenBank/DDBJ databases">
        <authorList>
            <person name="de Groot N.N."/>
        </authorList>
    </citation>
    <scope>NUCLEOTIDE SEQUENCE [LARGE SCALE GENOMIC DNA]</scope>
    <source>
        <strain evidence="11 12">DSM 19938</strain>
    </source>
</reference>
<dbReference type="NCBIfam" id="TIGR00400">
    <property type="entry name" value="mgtE"/>
    <property type="match status" value="1"/>
</dbReference>
<evidence type="ECO:0000256" key="4">
    <source>
        <dbReference type="ARBA" id="ARBA00022692"/>
    </source>
</evidence>
<evidence type="ECO:0000256" key="6">
    <source>
        <dbReference type="ARBA" id="ARBA00022989"/>
    </source>
</evidence>
<dbReference type="GO" id="GO:0005886">
    <property type="term" value="C:plasma membrane"/>
    <property type="evidence" value="ECO:0007669"/>
    <property type="project" value="UniProtKB-SubCell"/>
</dbReference>
<dbReference type="PANTHER" id="PTHR43773:SF1">
    <property type="entry name" value="MAGNESIUM TRANSPORTER MGTE"/>
    <property type="match status" value="1"/>
</dbReference>
<dbReference type="Gene3D" id="3.10.580.10">
    <property type="entry name" value="CBS-domain"/>
    <property type="match status" value="1"/>
</dbReference>
<keyword evidence="4 9" id="KW-0812">Transmembrane</keyword>
<protein>
    <recommendedName>
        <fullName evidence="9">Magnesium transporter MgtE</fullName>
    </recommendedName>
</protein>
<comment type="subunit">
    <text evidence="9">Homodimer.</text>
</comment>
<dbReference type="Gene3D" id="1.10.357.20">
    <property type="entry name" value="SLC41 divalent cation transporters, integral membrane domain"/>
    <property type="match status" value="1"/>
</dbReference>
<keyword evidence="8" id="KW-0129">CBS domain</keyword>
<evidence type="ECO:0000256" key="5">
    <source>
        <dbReference type="ARBA" id="ARBA00022842"/>
    </source>
</evidence>
<dbReference type="Pfam" id="PF00571">
    <property type="entry name" value="CBS"/>
    <property type="match status" value="2"/>
</dbReference>
<dbReference type="PANTHER" id="PTHR43773">
    <property type="entry name" value="MAGNESIUM TRANSPORTER MGTE"/>
    <property type="match status" value="1"/>
</dbReference>
<dbReference type="Proteomes" id="UP000199532">
    <property type="component" value="Unassembled WGS sequence"/>
</dbReference>
<evidence type="ECO:0000256" key="7">
    <source>
        <dbReference type="ARBA" id="ARBA00023136"/>
    </source>
</evidence>
<dbReference type="Pfam" id="PF03448">
    <property type="entry name" value="MgtE_N"/>
    <property type="match status" value="1"/>
</dbReference>
<feature type="domain" description="CBS" evidence="10">
    <location>
        <begin position="204"/>
        <end position="262"/>
    </location>
</feature>
<evidence type="ECO:0000313" key="11">
    <source>
        <dbReference type="EMBL" id="SEJ67839.1"/>
    </source>
</evidence>
<keyword evidence="6 9" id="KW-1133">Transmembrane helix</keyword>
<evidence type="ECO:0000256" key="9">
    <source>
        <dbReference type="RuleBase" id="RU362011"/>
    </source>
</evidence>
<feature type="transmembrane region" description="Helical" evidence="9">
    <location>
        <begin position="360"/>
        <end position="381"/>
    </location>
</feature>
<keyword evidence="12" id="KW-1185">Reference proteome</keyword>
<dbReference type="InterPro" id="IPR038076">
    <property type="entry name" value="MgtE_N_sf"/>
</dbReference>
<dbReference type="SMART" id="SM00116">
    <property type="entry name" value="CBS"/>
    <property type="match status" value="2"/>
</dbReference>
<dbReference type="CDD" id="cd04606">
    <property type="entry name" value="CBS_pair_Mg_transporter"/>
    <property type="match status" value="1"/>
</dbReference>
<dbReference type="Gene3D" id="1.25.60.10">
    <property type="entry name" value="MgtE N-terminal domain-like"/>
    <property type="match status" value="1"/>
</dbReference>
<comment type="function">
    <text evidence="9">Acts as a magnesium transporter.</text>
</comment>
<feature type="transmembrane region" description="Helical" evidence="9">
    <location>
        <begin position="425"/>
        <end position="448"/>
    </location>
</feature>
<keyword evidence="7 9" id="KW-0472">Membrane</keyword>
<keyword evidence="3 9" id="KW-0813">Transport</keyword>
<dbReference type="GO" id="GO:0046872">
    <property type="term" value="F:metal ion binding"/>
    <property type="evidence" value="ECO:0007669"/>
    <property type="project" value="UniProtKB-KW"/>
</dbReference>
<proteinExistence type="inferred from homology"/>
<evidence type="ECO:0000256" key="3">
    <source>
        <dbReference type="ARBA" id="ARBA00022448"/>
    </source>
</evidence>
<dbReference type="InterPro" id="IPR000644">
    <property type="entry name" value="CBS_dom"/>
</dbReference>
<dbReference type="SUPFAM" id="SSF54631">
    <property type="entry name" value="CBS-domain pair"/>
    <property type="match status" value="1"/>
</dbReference>
<evidence type="ECO:0000313" key="12">
    <source>
        <dbReference type="Proteomes" id="UP000199532"/>
    </source>
</evidence>
<dbReference type="AlphaFoldDB" id="A0A1H7AQJ9"/>
<feature type="transmembrane region" description="Helical" evidence="9">
    <location>
        <begin position="286"/>
        <end position="306"/>
    </location>
</feature>
<dbReference type="InterPro" id="IPR036739">
    <property type="entry name" value="SLC41_membr_dom_sf"/>
</dbReference>
<feature type="transmembrane region" description="Helical" evidence="9">
    <location>
        <begin position="387"/>
        <end position="413"/>
    </location>
</feature>
<dbReference type="SUPFAM" id="SSF158791">
    <property type="entry name" value="MgtE N-terminal domain-like"/>
    <property type="match status" value="1"/>
</dbReference>
<dbReference type="SUPFAM" id="SSF161093">
    <property type="entry name" value="MgtE membrane domain-like"/>
    <property type="match status" value="1"/>
</dbReference>
<dbReference type="InterPro" id="IPR006667">
    <property type="entry name" value="SLC41_membr_dom"/>
</dbReference>
<dbReference type="SMART" id="SM00924">
    <property type="entry name" value="MgtE_N"/>
    <property type="match status" value="1"/>
</dbReference>
<name>A0A1H7AQJ9_9BACT</name>
<accession>A0A1H7AQJ9</accession>
<dbReference type="RefSeq" id="WP_090341670.1">
    <property type="nucleotide sequence ID" value="NZ_FNXY01000011.1"/>
</dbReference>
<keyword evidence="5 9" id="KW-0460">Magnesium</keyword>
<dbReference type="OrthoDB" id="9790355at2"/>
<sequence length="450" mass="49792">MNFELTKEYVEQVQELILTENSEAIRSSMTELFPADITGLLYELETPEARYLINQLDTALGAEILAALDPNERREFLKAFTSEEISSYVNLFDSDDAVDLLNEQPIRVREEVIALLEDREQARFILDLLHYDEDVAGGLMQKELVKANVNWNVNQCIEELRKQAEDVEKVYAVYVIDDNGILLGILSLKKIVLANKDTKIERLYDKDVIFVETYRPAEEVAELMQRYDLDALPVVNVQGKLLGRITIDDVIDVITEQANSDTLAMAGITGDVEENDTIWQQTRARLPWLLVGMMGGIVAAKFISFFEGDLKIIPAMAAFIPIIGSTGGNVGIQTSSIILQSIADKTGLDINVWQRLIRMFAVASINGLIISGIVFGFNLLIGNELQLALVVSSALLSVVFLASFMGTVTPILLDKIGINPAVASGPFITTANDLIGYGVYFGLAHLLLNL</sequence>
<dbReference type="GO" id="GO:0015095">
    <property type="term" value="F:magnesium ion transmembrane transporter activity"/>
    <property type="evidence" value="ECO:0007669"/>
    <property type="project" value="UniProtKB-UniRule"/>
</dbReference>
<organism evidence="11 12">
    <name type="scientific">Dyadobacter koreensis</name>
    <dbReference type="NCBI Taxonomy" id="408657"/>
    <lineage>
        <taxon>Bacteria</taxon>
        <taxon>Pseudomonadati</taxon>
        <taxon>Bacteroidota</taxon>
        <taxon>Cytophagia</taxon>
        <taxon>Cytophagales</taxon>
        <taxon>Spirosomataceae</taxon>
        <taxon>Dyadobacter</taxon>
    </lineage>
</organism>
<gene>
    <name evidence="11" type="ORF">SAMN04487995_5853</name>
</gene>
<evidence type="ECO:0000256" key="8">
    <source>
        <dbReference type="PROSITE-ProRule" id="PRU00703"/>
    </source>
</evidence>
<dbReference type="Pfam" id="PF01769">
    <property type="entry name" value="MgtE"/>
    <property type="match status" value="1"/>
</dbReference>
<dbReference type="EMBL" id="FNXY01000011">
    <property type="protein sequence ID" value="SEJ67839.1"/>
    <property type="molecule type" value="Genomic_DNA"/>
</dbReference>
<feature type="transmembrane region" description="Helical" evidence="9">
    <location>
        <begin position="312"/>
        <end position="339"/>
    </location>
</feature>
<keyword evidence="9" id="KW-1003">Cell membrane</keyword>
<comment type="similarity">
    <text evidence="2 9">Belongs to the SLC41A transporter family.</text>
</comment>
<dbReference type="InterPro" id="IPR006668">
    <property type="entry name" value="Mg_transptr_MgtE_intracell_dom"/>
</dbReference>
<keyword evidence="9" id="KW-0479">Metal-binding</keyword>
<comment type="subcellular location">
    <subcellularLocation>
        <location evidence="9">Cell membrane</location>
        <topology evidence="9">Multi-pass membrane protein</topology>
    </subcellularLocation>
    <subcellularLocation>
        <location evidence="1">Membrane</location>
        <topology evidence="1">Multi-pass membrane protein</topology>
    </subcellularLocation>
</comment>
<evidence type="ECO:0000256" key="1">
    <source>
        <dbReference type="ARBA" id="ARBA00004141"/>
    </source>
</evidence>
<dbReference type="InterPro" id="IPR006669">
    <property type="entry name" value="MgtE_transporter"/>
</dbReference>
<evidence type="ECO:0000256" key="2">
    <source>
        <dbReference type="ARBA" id="ARBA00009749"/>
    </source>
</evidence>
<dbReference type="STRING" id="408657.SAMN04487995_5853"/>
<evidence type="ECO:0000259" key="10">
    <source>
        <dbReference type="PROSITE" id="PS51371"/>
    </source>
</evidence>
<dbReference type="InterPro" id="IPR046342">
    <property type="entry name" value="CBS_dom_sf"/>
</dbReference>
<dbReference type="PROSITE" id="PS51371">
    <property type="entry name" value="CBS"/>
    <property type="match status" value="2"/>
</dbReference>
<feature type="domain" description="CBS" evidence="10">
    <location>
        <begin position="140"/>
        <end position="202"/>
    </location>
</feature>